<evidence type="ECO:0008006" key="4">
    <source>
        <dbReference type="Google" id="ProtNLM"/>
    </source>
</evidence>
<gene>
    <name evidence="2" type="ORF">ACFSBT_17560</name>
</gene>
<reference evidence="2 3" key="1">
    <citation type="journal article" date="2019" name="Int. J. Syst. Evol. Microbiol.">
        <title>The Global Catalogue of Microorganisms (GCM) 10K type strain sequencing project: providing services to taxonomists for standard genome sequencing and annotation.</title>
        <authorList>
            <consortium name="The Broad Institute Genomics Platform"/>
            <consortium name="The Broad Institute Genome Sequencing Center for Infectious Disease"/>
            <person name="Wu L."/>
            <person name="Ma J."/>
        </authorList>
    </citation>
    <scope>NUCLEOTIDE SEQUENCE [LARGE SCALE GENOMIC DNA]</scope>
    <source>
        <strain evidence="2 3">CGMCC 1.12563</strain>
    </source>
</reference>
<proteinExistence type="predicted"/>
<evidence type="ECO:0000256" key="1">
    <source>
        <dbReference type="SAM" id="MobiDB-lite"/>
    </source>
</evidence>
<feature type="compositionally biased region" description="Basic and acidic residues" evidence="1">
    <location>
        <begin position="99"/>
        <end position="114"/>
    </location>
</feature>
<dbReference type="AlphaFoldDB" id="A0ABD6AZY1"/>
<evidence type="ECO:0000313" key="3">
    <source>
        <dbReference type="Proteomes" id="UP001597187"/>
    </source>
</evidence>
<comment type="caution">
    <text evidence="2">The sequence shown here is derived from an EMBL/GenBank/DDBJ whole genome shotgun (WGS) entry which is preliminary data.</text>
</comment>
<dbReference type="Proteomes" id="UP001597187">
    <property type="component" value="Unassembled WGS sequence"/>
</dbReference>
<keyword evidence="3" id="KW-1185">Reference proteome</keyword>
<dbReference type="EMBL" id="JBHUDC010000008">
    <property type="protein sequence ID" value="MFD1515090.1"/>
    <property type="molecule type" value="Genomic_DNA"/>
</dbReference>
<sequence>MSHGTAHIKDATADGQLRAQTFIRKLREGCVVRIRTRAGTYTVRQNPRAERRGRREFTVIHHGYGGGFVGRFGQDAGTIERHVEHAEGERALRIGGRGDWPDHPPVPEDRWGGA</sequence>
<name>A0ABD6AZY1_9EURY</name>
<dbReference type="RefSeq" id="WP_250875014.1">
    <property type="nucleotide sequence ID" value="NZ_JALXFV010000008.1"/>
</dbReference>
<accession>A0ABD6AZY1</accession>
<organism evidence="2 3">
    <name type="scientific">Halomarina rubra</name>
    <dbReference type="NCBI Taxonomy" id="2071873"/>
    <lineage>
        <taxon>Archaea</taxon>
        <taxon>Methanobacteriati</taxon>
        <taxon>Methanobacteriota</taxon>
        <taxon>Stenosarchaea group</taxon>
        <taxon>Halobacteria</taxon>
        <taxon>Halobacteriales</taxon>
        <taxon>Natronomonadaceae</taxon>
        <taxon>Halomarina</taxon>
    </lineage>
</organism>
<evidence type="ECO:0000313" key="2">
    <source>
        <dbReference type="EMBL" id="MFD1515090.1"/>
    </source>
</evidence>
<feature type="region of interest" description="Disordered" evidence="1">
    <location>
        <begin position="90"/>
        <end position="114"/>
    </location>
</feature>
<protein>
    <recommendedName>
        <fullName evidence="4">HNH endonuclease</fullName>
    </recommendedName>
</protein>